<feature type="region of interest" description="Disordered" evidence="2">
    <location>
        <begin position="147"/>
        <end position="217"/>
    </location>
</feature>
<feature type="coiled-coil region" evidence="1">
    <location>
        <begin position="553"/>
        <end position="594"/>
    </location>
</feature>
<evidence type="ECO:0000313" key="5">
    <source>
        <dbReference type="Proteomes" id="UP001390339"/>
    </source>
</evidence>
<dbReference type="EMBL" id="JAPCWZ010000002">
    <property type="protein sequence ID" value="KAK8877608.1"/>
    <property type="molecule type" value="Genomic_DNA"/>
</dbReference>
<protein>
    <recommendedName>
        <fullName evidence="3">BTB domain-containing protein</fullName>
    </recommendedName>
</protein>
<dbReference type="CDD" id="cd18186">
    <property type="entry name" value="BTB_POZ_ZBTB_KLHL-like"/>
    <property type="match status" value="1"/>
</dbReference>
<proteinExistence type="predicted"/>
<dbReference type="InterPro" id="IPR011333">
    <property type="entry name" value="SKP1/BTB/POZ_sf"/>
</dbReference>
<comment type="caution">
    <text evidence="4">The sequence shown here is derived from an EMBL/GenBank/DDBJ whole genome shotgun (WGS) entry which is preliminary data.</text>
</comment>
<dbReference type="PROSITE" id="PS50097">
    <property type="entry name" value="BTB"/>
    <property type="match status" value="1"/>
</dbReference>
<feature type="region of interest" description="Disordered" evidence="2">
    <location>
        <begin position="611"/>
        <end position="645"/>
    </location>
</feature>
<sequence>MSVRSVPDSPLVSSLAKRKKTSHGGNSFFTEPTIKVQVKGGRLGQHASRARKTWYLHRAPLMDESPIFHKRFCGTAEYFDRDNVLFLENTSADTVDAFSHWLYTKSLQIPELRLDFPYPEEINGLPDFETAEDNDSDFYASNYDGARESKEDEDHIYSSSDKGAGILSHVGHGPKDSGSDSDVTLGRSSPAPSRQSKGSMVSMMERGSRQRGSPAPAKGTFALIMSRGVKPVKRATRLSQKKKDAAAAAAVAASSLRHPFDRVTARLLDLYIFAQTYELPALRADVFDLWQRFRDYHRADRPHHSLEVLRRACDHILNSRPSSHPHPHHTHQNDDPLWAWLTTDFVKGLDCHDEERTMVDDDKDVPALAVIDEMWHDDRQTLPPAFWRAVFKGKVAADAGLLSGYHARLLAHAQASAAKIARLEAAAQAEAEAKDDSQWVETRQVQVVVAASNKEAGCSAAQPEMAAAGHRGPEPSPADETIARLEAQAKADRATIEVLQAQAQDNDSQIRKLEVKVHDNADEIEYLIRRIQDGAQEHQAETTQNADRVAKHRETIQRLHDEHAAELQRATDQVAEHERTIEGLEAQMIQVVEAECARLQSRAAARFEWRYASEHGEERNPYEHPYEEAEDEDDDEEETDECYDY</sequence>
<feature type="compositionally biased region" description="Acidic residues" evidence="2">
    <location>
        <begin position="628"/>
        <end position="645"/>
    </location>
</feature>
<feature type="domain" description="BTB" evidence="3">
    <location>
        <begin position="30"/>
        <end position="111"/>
    </location>
</feature>
<reference evidence="4 5" key="1">
    <citation type="journal article" date="2024" name="IMA Fungus">
        <title>Apiospora arundinis, a panoply of carbohydrate-active enzymes and secondary metabolites.</title>
        <authorList>
            <person name="Sorensen T."/>
            <person name="Petersen C."/>
            <person name="Muurmann A.T."/>
            <person name="Christiansen J.V."/>
            <person name="Brundto M.L."/>
            <person name="Overgaard C.K."/>
            <person name="Boysen A.T."/>
            <person name="Wollenberg R.D."/>
            <person name="Larsen T.O."/>
            <person name="Sorensen J.L."/>
            <person name="Nielsen K.L."/>
            <person name="Sondergaard T.E."/>
        </authorList>
    </citation>
    <scope>NUCLEOTIDE SEQUENCE [LARGE SCALE GENOMIC DNA]</scope>
    <source>
        <strain evidence="4 5">AAU 773</strain>
    </source>
</reference>
<feature type="compositionally biased region" description="Basic and acidic residues" evidence="2">
    <location>
        <begin position="147"/>
        <end position="156"/>
    </location>
</feature>
<evidence type="ECO:0000259" key="3">
    <source>
        <dbReference type="PROSITE" id="PS50097"/>
    </source>
</evidence>
<dbReference type="InterPro" id="IPR000210">
    <property type="entry name" value="BTB/POZ_dom"/>
</dbReference>
<feature type="compositionally biased region" description="Basic and acidic residues" evidence="2">
    <location>
        <begin position="611"/>
        <end position="627"/>
    </location>
</feature>
<organism evidence="4 5">
    <name type="scientific">Apiospora arundinis</name>
    <dbReference type="NCBI Taxonomy" id="335852"/>
    <lineage>
        <taxon>Eukaryota</taxon>
        <taxon>Fungi</taxon>
        <taxon>Dikarya</taxon>
        <taxon>Ascomycota</taxon>
        <taxon>Pezizomycotina</taxon>
        <taxon>Sordariomycetes</taxon>
        <taxon>Xylariomycetidae</taxon>
        <taxon>Amphisphaeriales</taxon>
        <taxon>Apiosporaceae</taxon>
        <taxon>Apiospora</taxon>
    </lineage>
</organism>
<keyword evidence="1" id="KW-0175">Coiled coil</keyword>
<evidence type="ECO:0000256" key="2">
    <source>
        <dbReference type="SAM" id="MobiDB-lite"/>
    </source>
</evidence>
<dbReference type="Gene3D" id="3.30.710.10">
    <property type="entry name" value="Potassium Channel Kv1.1, Chain A"/>
    <property type="match status" value="1"/>
</dbReference>
<feature type="coiled-coil region" evidence="1">
    <location>
        <begin position="482"/>
        <end position="516"/>
    </location>
</feature>
<feature type="compositionally biased region" description="Polar residues" evidence="2">
    <location>
        <begin position="180"/>
        <end position="199"/>
    </location>
</feature>
<keyword evidence="5" id="KW-1185">Reference proteome</keyword>
<name>A0ABR2JJ17_9PEZI</name>
<accession>A0ABR2JJ17</accession>
<feature type="region of interest" description="Disordered" evidence="2">
    <location>
        <begin position="1"/>
        <end position="28"/>
    </location>
</feature>
<evidence type="ECO:0000256" key="1">
    <source>
        <dbReference type="SAM" id="Coils"/>
    </source>
</evidence>
<gene>
    <name evidence="4" type="ORF">PGQ11_002554</name>
</gene>
<evidence type="ECO:0000313" key="4">
    <source>
        <dbReference type="EMBL" id="KAK8877608.1"/>
    </source>
</evidence>
<dbReference type="Proteomes" id="UP001390339">
    <property type="component" value="Unassembled WGS sequence"/>
</dbReference>